<dbReference type="OrthoDB" id="1107506at2759"/>
<keyword evidence="10" id="KW-1185">Reference proteome</keyword>
<name>A0A8S3YNW9_9EUPU</name>
<feature type="compositionally biased region" description="Basic and acidic residues" evidence="8">
    <location>
        <begin position="125"/>
        <end position="140"/>
    </location>
</feature>
<dbReference type="PANTHER" id="PTHR13450">
    <property type="entry name" value="MITOCHONDRIAL 39S RIBOSOMAL PROTEIN L42"/>
    <property type="match status" value="1"/>
</dbReference>
<evidence type="ECO:0000256" key="7">
    <source>
        <dbReference type="ARBA" id="ARBA00035189"/>
    </source>
</evidence>
<dbReference type="InterPro" id="IPR019346">
    <property type="entry name" value="Ribosomal_mL42"/>
</dbReference>
<comment type="similarity">
    <text evidence="2">Belongs to the mitochondrion-specific ribosomal protein mL42 family.</text>
</comment>
<evidence type="ECO:0000256" key="4">
    <source>
        <dbReference type="ARBA" id="ARBA00022980"/>
    </source>
</evidence>
<accession>A0A8S3YNW9</accession>
<dbReference type="Proteomes" id="UP000678393">
    <property type="component" value="Unassembled WGS sequence"/>
</dbReference>
<evidence type="ECO:0000256" key="5">
    <source>
        <dbReference type="ARBA" id="ARBA00023128"/>
    </source>
</evidence>
<evidence type="ECO:0000256" key="8">
    <source>
        <dbReference type="SAM" id="MobiDB-lite"/>
    </source>
</evidence>
<evidence type="ECO:0000256" key="6">
    <source>
        <dbReference type="ARBA" id="ARBA00023274"/>
    </source>
</evidence>
<evidence type="ECO:0000256" key="2">
    <source>
        <dbReference type="ARBA" id="ARBA00005556"/>
    </source>
</evidence>
<sequence length="140" mass="16247">MAVCVSLRQSCALLNRFTVLVLNGSCSRMTRAIHKSSTSRPPSVCLSPDKNTILCWHPEPEFPYEYTQPLPRAKTELEEGDSVLKVQYLLDEKLKNRPDGPTVPELAQLFHTTRQAFRRRQRHEKKIELRKYKPKDREGL</sequence>
<comment type="caution">
    <text evidence="9">The sequence shown here is derived from an EMBL/GenBank/DDBJ whole genome shotgun (WGS) entry which is preliminary data.</text>
</comment>
<dbReference type="GO" id="GO:0005762">
    <property type="term" value="C:mitochondrial large ribosomal subunit"/>
    <property type="evidence" value="ECO:0007669"/>
    <property type="project" value="TreeGrafter"/>
</dbReference>
<dbReference type="EMBL" id="CAJHNH020000330">
    <property type="protein sequence ID" value="CAG5116981.1"/>
    <property type="molecule type" value="Genomic_DNA"/>
</dbReference>
<evidence type="ECO:0000256" key="3">
    <source>
        <dbReference type="ARBA" id="ARBA00022946"/>
    </source>
</evidence>
<keyword evidence="6" id="KW-0687">Ribonucleoprotein</keyword>
<dbReference type="AlphaFoldDB" id="A0A8S3YNW9"/>
<keyword evidence="4" id="KW-0689">Ribosomal protein</keyword>
<dbReference type="PANTHER" id="PTHR13450:SF4">
    <property type="entry name" value="LARGE RIBOSOMAL SUBUNIT PROTEIN ML42"/>
    <property type="match status" value="1"/>
</dbReference>
<evidence type="ECO:0000313" key="10">
    <source>
        <dbReference type="Proteomes" id="UP000678393"/>
    </source>
</evidence>
<gene>
    <name evidence="9" type="ORF">CUNI_LOCUS2539</name>
</gene>
<protein>
    <recommendedName>
        <fullName evidence="7">Large ribosomal subunit protein mL42</fullName>
    </recommendedName>
</protein>
<feature type="region of interest" description="Disordered" evidence="8">
    <location>
        <begin position="115"/>
        <end position="140"/>
    </location>
</feature>
<comment type="subcellular location">
    <subcellularLocation>
        <location evidence="1">Mitochondrion</location>
    </subcellularLocation>
</comment>
<keyword evidence="3" id="KW-0809">Transit peptide</keyword>
<evidence type="ECO:0000256" key="1">
    <source>
        <dbReference type="ARBA" id="ARBA00004173"/>
    </source>
</evidence>
<evidence type="ECO:0000313" key="9">
    <source>
        <dbReference type="EMBL" id="CAG5116981.1"/>
    </source>
</evidence>
<keyword evidence="5" id="KW-0496">Mitochondrion</keyword>
<dbReference type="Pfam" id="PF10210">
    <property type="entry name" value="MRP-S32"/>
    <property type="match status" value="1"/>
</dbReference>
<organism evidence="9 10">
    <name type="scientific">Candidula unifasciata</name>
    <dbReference type="NCBI Taxonomy" id="100452"/>
    <lineage>
        <taxon>Eukaryota</taxon>
        <taxon>Metazoa</taxon>
        <taxon>Spiralia</taxon>
        <taxon>Lophotrochozoa</taxon>
        <taxon>Mollusca</taxon>
        <taxon>Gastropoda</taxon>
        <taxon>Heterobranchia</taxon>
        <taxon>Euthyneura</taxon>
        <taxon>Panpulmonata</taxon>
        <taxon>Eupulmonata</taxon>
        <taxon>Stylommatophora</taxon>
        <taxon>Helicina</taxon>
        <taxon>Helicoidea</taxon>
        <taxon>Geomitridae</taxon>
        <taxon>Candidula</taxon>
    </lineage>
</organism>
<proteinExistence type="inferred from homology"/>
<reference evidence="9" key="1">
    <citation type="submission" date="2021-04" db="EMBL/GenBank/DDBJ databases">
        <authorList>
            <consortium name="Molecular Ecology Group"/>
        </authorList>
    </citation>
    <scope>NUCLEOTIDE SEQUENCE</scope>
</reference>